<organism evidence="5 6">
    <name type="scientific">Neptunicoccus cionae</name>
    <dbReference type="NCBI Taxonomy" id="2035344"/>
    <lineage>
        <taxon>Bacteria</taxon>
        <taxon>Pseudomonadati</taxon>
        <taxon>Pseudomonadota</taxon>
        <taxon>Alphaproteobacteria</taxon>
        <taxon>Rhodobacterales</taxon>
        <taxon>Paracoccaceae</taxon>
        <taxon>Neptunicoccus</taxon>
    </lineage>
</organism>
<dbReference type="Gene3D" id="1.10.10.60">
    <property type="entry name" value="Homeodomain-like"/>
    <property type="match status" value="2"/>
</dbReference>
<dbReference type="PROSITE" id="PS00041">
    <property type="entry name" value="HTH_ARAC_FAMILY_1"/>
    <property type="match status" value="1"/>
</dbReference>
<evidence type="ECO:0000256" key="3">
    <source>
        <dbReference type="ARBA" id="ARBA00023163"/>
    </source>
</evidence>
<comment type="caution">
    <text evidence="5">The sequence shown here is derived from an EMBL/GenBank/DDBJ whole genome shotgun (WGS) entry which is preliminary data.</text>
</comment>
<dbReference type="InterPro" id="IPR052158">
    <property type="entry name" value="INH-QAR"/>
</dbReference>
<dbReference type="InterPro" id="IPR018062">
    <property type="entry name" value="HTH_AraC-typ_CS"/>
</dbReference>
<evidence type="ECO:0000256" key="1">
    <source>
        <dbReference type="ARBA" id="ARBA00023015"/>
    </source>
</evidence>
<dbReference type="PRINTS" id="PR00032">
    <property type="entry name" value="HTHARAC"/>
</dbReference>
<evidence type="ECO:0000256" key="2">
    <source>
        <dbReference type="ARBA" id="ARBA00023125"/>
    </source>
</evidence>
<dbReference type="GO" id="GO:0043565">
    <property type="term" value="F:sequence-specific DNA binding"/>
    <property type="evidence" value="ECO:0007669"/>
    <property type="project" value="InterPro"/>
</dbReference>
<evidence type="ECO:0000313" key="6">
    <source>
        <dbReference type="Proteomes" id="UP000628017"/>
    </source>
</evidence>
<evidence type="ECO:0000313" key="5">
    <source>
        <dbReference type="EMBL" id="GGA23405.1"/>
    </source>
</evidence>
<dbReference type="CDD" id="cd03136">
    <property type="entry name" value="GATase1_AraC_ArgR_like"/>
    <property type="match status" value="1"/>
</dbReference>
<dbReference type="InterPro" id="IPR009057">
    <property type="entry name" value="Homeodomain-like_sf"/>
</dbReference>
<feature type="domain" description="HTH araC/xylS-type" evidence="4">
    <location>
        <begin position="224"/>
        <end position="322"/>
    </location>
</feature>
<dbReference type="EMBL" id="BMKA01000003">
    <property type="protein sequence ID" value="GGA23405.1"/>
    <property type="molecule type" value="Genomic_DNA"/>
</dbReference>
<dbReference type="AlphaFoldDB" id="A0A916VR54"/>
<dbReference type="Pfam" id="PF12833">
    <property type="entry name" value="HTH_18"/>
    <property type="match status" value="1"/>
</dbReference>
<dbReference type="SMART" id="SM00342">
    <property type="entry name" value="HTH_ARAC"/>
    <property type="match status" value="1"/>
</dbReference>
<keyword evidence="1" id="KW-0805">Transcription regulation</keyword>
<dbReference type="RefSeq" id="WP_188675864.1">
    <property type="nucleotide sequence ID" value="NZ_BMKA01000003.1"/>
</dbReference>
<dbReference type="SUPFAM" id="SSF46689">
    <property type="entry name" value="Homeodomain-like"/>
    <property type="match status" value="2"/>
</dbReference>
<dbReference type="PANTHER" id="PTHR43130:SF3">
    <property type="entry name" value="HTH-TYPE TRANSCRIPTIONAL REGULATOR RV1931C"/>
    <property type="match status" value="1"/>
</dbReference>
<dbReference type="Gene3D" id="3.40.50.880">
    <property type="match status" value="1"/>
</dbReference>
<dbReference type="InterPro" id="IPR029062">
    <property type="entry name" value="Class_I_gatase-like"/>
</dbReference>
<dbReference type="InterPro" id="IPR018060">
    <property type="entry name" value="HTH_AraC"/>
</dbReference>
<dbReference type="InterPro" id="IPR020449">
    <property type="entry name" value="Tscrpt_reg_AraC-type_HTH"/>
</dbReference>
<evidence type="ECO:0000259" key="4">
    <source>
        <dbReference type="PROSITE" id="PS01124"/>
    </source>
</evidence>
<keyword evidence="3" id="KW-0804">Transcription</keyword>
<dbReference type="SUPFAM" id="SSF52317">
    <property type="entry name" value="Class I glutamine amidotransferase-like"/>
    <property type="match status" value="1"/>
</dbReference>
<sequence length="322" mass="35163">MKTAKIPKSATPIFHVRALVMPQSNMLCLAAVLDPLRAANRAAGTQVYTWDIATATDVAVELTTGLTVPANPAAQLPPPDMLALIAGFDIESQSRPETLRQLMPAIHHAPLTCGIDGGGEILARCGVLRGHRATTHWEDLEKLELAFPEITVVRDRFVQSGKFITTGGASPCIDMMLHLIQRHHGRTLAESVMRTFLYDPVHAGSDPQSLVSVSRLKRRSPPVARALQLMEEHLEEPIPVSEIARLCGLSVRRLEMLFVAETGSGPGQTFRALRLAEARRLVVDTPDPLQNIAVRCGFNSLPAFSRAFKDAFGTAPSHLRKR</sequence>
<dbReference type="PANTHER" id="PTHR43130">
    <property type="entry name" value="ARAC-FAMILY TRANSCRIPTIONAL REGULATOR"/>
    <property type="match status" value="1"/>
</dbReference>
<protein>
    <submittedName>
        <fullName evidence="5">AraC family transcriptional regulator</fullName>
    </submittedName>
</protein>
<dbReference type="PROSITE" id="PS01124">
    <property type="entry name" value="HTH_ARAC_FAMILY_2"/>
    <property type="match status" value="1"/>
</dbReference>
<accession>A0A916VR54</accession>
<dbReference type="GO" id="GO:0003700">
    <property type="term" value="F:DNA-binding transcription factor activity"/>
    <property type="evidence" value="ECO:0007669"/>
    <property type="project" value="InterPro"/>
</dbReference>
<gene>
    <name evidence="5" type="ORF">GCM10011498_25360</name>
</gene>
<reference evidence="5" key="1">
    <citation type="journal article" date="2014" name="Int. J. Syst. Evol. Microbiol.">
        <title>Complete genome sequence of Corynebacterium casei LMG S-19264T (=DSM 44701T), isolated from a smear-ripened cheese.</title>
        <authorList>
            <consortium name="US DOE Joint Genome Institute (JGI-PGF)"/>
            <person name="Walter F."/>
            <person name="Albersmeier A."/>
            <person name="Kalinowski J."/>
            <person name="Ruckert C."/>
        </authorList>
    </citation>
    <scope>NUCLEOTIDE SEQUENCE</scope>
    <source>
        <strain evidence="5">CGMCC 1.15880</strain>
    </source>
</reference>
<proteinExistence type="predicted"/>
<keyword evidence="6" id="KW-1185">Reference proteome</keyword>
<reference evidence="5" key="2">
    <citation type="submission" date="2020-09" db="EMBL/GenBank/DDBJ databases">
        <authorList>
            <person name="Sun Q."/>
            <person name="Zhou Y."/>
        </authorList>
    </citation>
    <scope>NUCLEOTIDE SEQUENCE</scope>
    <source>
        <strain evidence="5">CGMCC 1.15880</strain>
    </source>
</reference>
<dbReference type="Proteomes" id="UP000628017">
    <property type="component" value="Unassembled WGS sequence"/>
</dbReference>
<name>A0A916VR54_9RHOB</name>
<keyword evidence="2" id="KW-0238">DNA-binding</keyword>